<dbReference type="FunFam" id="3.40.640.10:FF:000090">
    <property type="entry name" value="Pyridoxal phosphate-dependent aminotransferase"/>
    <property type="match status" value="1"/>
</dbReference>
<dbReference type="GO" id="GO:0000271">
    <property type="term" value="P:polysaccharide biosynthetic process"/>
    <property type="evidence" value="ECO:0007669"/>
    <property type="project" value="TreeGrafter"/>
</dbReference>
<evidence type="ECO:0000313" key="10">
    <source>
        <dbReference type="Proteomes" id="UP000677918"/>
    </source>
</evidence>
<dbReference type="InterPro" id="IPR000653">
    <property type="entry name" value="DegT/StrS_aminotransferase"/>
</dbReference>
<accession>A0A8J4H7J0</accession>
<comment type="cofactor">
    <cofactor evidence="1">
        <name>pyridoxal 5'-phosphate</name>
        <dbReference type="ChEBI" id="CHEBI:597326"/>
    </cofactor>
</comment>
<dbReference type="GO" id="GO:0008483">
    <property type="term" value="F:transaminase activity"/>
    <property type="evidence" value="ECO:0007669"/>
    <property type="project" value="UniProtKB-KW"/>
</dbReference>
<dbReference type="EMBL" id="BOVK01000038">
    <property type="protein sequence ID" value="GIQ69993.1"/>
    <property type="molecule type" value="Genomic_DNA"/>
</dbReference>
<dbReference type="InterPro" id="IPR026385">
    <property type="entry name" value="LegC-like"/>
</dbReference>
<keyword evidence="3" id="KW-0808">Transferase</keyword>
<evidence type="ECO:0000313" key="9">
    <source>
        <dbReference type="EMBL" id="GIQ69993.1"/>
    </source>
</evidence>
<organism evidence="9 10">
    <name type="scientific">Xylanibacillus composti</name>
    <dbReference type="NCBI Taxonomy" id="1572762"/>
    <lineage>
        <taxon>Bacteria</taxon>
        <taxon>Bacillati</taxon>
        <taxon>Bacillota</taxon>
        <taxon>Bacilli</taxon>
        <taxon>Bacillales</taxon>
        <taxon>Paenibacillaceae</taxon>
        <taxon>Xylanibacillus</taxon>
    </lineage>
</organism>
<dbReference type="InterPro" id="IPR015424">
    <property type="entry name" value="PyrdxlP-dep_Trfase"/>
</dbReference>
<evidence type="ECO:0000256" key="8">
    <source>
        <dbReference type="RuleBase" id="RU004508"/>
    </source>
</evidence>
<evidence type="ECO:0000256" key="7">
    <source>
        <dbReference type="PIRSR" id="PIRSR000390-2"/>
    </source>
</evidence>
<name>A0A8J4H7J0_9BACL</name>
<feature type="active site" description="Proton acceptor" evidence="6">
    <location>
        <position position="222"/>
    </location>
</feature>
<proteinExistence type="inferred from homology"/>
<feature type="modified residue" description="N6-(pyridoxal phosphate)lysine" evidence="7">
    <location>
        <position position="222"/>
    </location>
</feature>
<comment type="caution">
    <text evidence="9">The sequence shown here is derived from an EMBL/GenBank/DDBJ whole genome shotgun (WGS) entry which is preliminary data.</text>
</comment>
<protein>
    <submittedName>
        <fullName evidence="9">Perosamine synthetase</fullName>
    </submittedName>
</protein>
<dbReference type="GO" id="GO:0030170">
    <property type="term" value="F:pyridoxal phosphate binding"/>
    <property type="evidence" value="ECO:0007669"/>
    <property type="project" value="TreeGrafter"/>
</dbReference>
<evidence type="ECO:0000256" key="6">
    <source>
        <dbReference type="PIRSR" id="PIRSR000390-1"/>
    </source>
</evidence>
<dbReference type="Gene3D" id="3.90.1150.10">
    <property type="entry name" value="Aspartate Aminotransferase, domain 1"/>
    <property type="match status" value="1"/>
</dbReference>
<dbReference type="NCBIfam" id="TIGR04181">
    <property type="entry name" value="NHT_00031"/>
    <property type="match status" value="1"/>
</dbReference>
<evidence type="ECO:0000256" key="1">
    <source>
        <dbReference type="ARBA" id="ARBA00001933"/>
    </source>
</evidence>
<keyword evidence="4 7" id="KW-0663">Pyridoxal phosphate</keyword>
<keyword evidence="2" id="KW-0032">Aminotransferase</keyword>
<dbReference type="PANTHER" id="PTHR30244">
    <property type="entry name" value="TRANSAMINASE"/>
    <property type="match status" value="1"/>
</dbReference>
<dbReference type="Gene3D" id="3.40.640.10">
    <property type="entry name" value="Type I PLP-dependent aspartate aminotransferase-like (Major domain)"/>
    <property type="match status" value="1"/>
</dbReference>
<evidence type="ECO:0000256" key="2">
    <source>
        <dbReference type="ARBA" id="ARBA00022576"/>
    </source>
</evidence>
<gene>
    <name evidence="9" type="ORF">XYCOK13_28170</name>
</gene>
<dbReference type="PIRSF" id="PIRSF000390">
    <property type="entry name" value="PLP_StrS"/>
    <property type="match status" value="1"/>
</dbReference>
<dbReference type="CDD" id="cd00616">
    <property type="entry name" value="AHBA_syn"/>
    <property type="match status" value="1"/>
</dbReference>
<comment type="similarity">
    <text evidence="5 8">Belongs to the DegT/DnrJ/EryC1 family.</text>
</comment>
<sequence>MNAHLSIAEKLTLAVRSVIPAEELQHIALHEPRFHGNEWAYVKECIDTNWVSSTGSYVNRFEQMLAEFTGIPHAVAVVNGTAALHICLKLSGVSTNDEVLMPTLSFVATANAVSYVGAIPHFVDSDRRTLGIDAVKLMDYLKEISDVRGSMIFNKRTGRRIKAVIPMHTFGHPVDLDALKEVCDHYHLTMIEDAAESLGSYYKGVHTGHQGLMSAFSFNGNKIITTGGGGAILTHNAKLAEYARHLTTTAKVPHKWEYYHDEIGYNYRMPNINAALGCAQLEQLPRFIQAKRSLADQYKLVFKDIQGVEFFEEAPYARSNYWLNVVLLHPEYADQRDELLNLSNARGVMTRPSWNPLHTLPMYAQAPKMDLSVAEELNGRIINIPSSVYDNAISI</sequence>
<dbReference type="InterPro" id="IPR015422">
    <property type="entry name" value="PyrdxlP-dep_Trfase_small"/>
</dbReference>
<evidence type="ECO:0000256" key="3">
    <source>
        <dbReference type="ARBA" id="ARBA00022679"/>
    </source>
</evidence>
<dbReference type="Proteomes" id="UP000677918">
    <property type="component" value="Unassembled WGS sequence"/>
</dbReference>
<dbReference type="RefSeq" id="WP_213412780.1">
    <property type="nucleotide sequence ID" value="NZ_BOVK01000038.1"/>
</dbReference>
<evidence type="ECO:0000256" key="5">
    <source>
        <dbReference type="ARBA" id="ARBA00037999"/>
    </source>
</evidence>
<dbReference type="Pfam" id="PF01041">
    <property type="entry name" value="DegT_DnrJ_EryC1"/>
    <property type="match status" value="1"/>
</dbReference>
<dbReference type="PANTHER" id="PTHR30244:SF30">
    <property type="entry name" value="BLR5990 PROTEIN"/>
    <property type="match status" value="1"/>
</dbReference>
<dbReference type="SUPFAM" id="SSF53383">
    <property type="entry name" value="PLP-dependent transferases"/>
    <property type="match status" value="1"/>
</dbReference>
<dbReference type="AlphaFoldDB" id="A0A8J4H7J0"/>
<evidence type="ECO:0000256" key="4">
    <source>
        <dbReference type="ARBA" id="ARBA00022898"/>
    </source>
</evidence>
<reference evidence="9" key="1">
    <citation type="submission" date="2021-04" db="EMBL/GenBank/DDBJ databases">
        <title>Draft genome sequence of Xylanibacillus composti strain K13.</title>
        <authorList>
            <person name="Uke A."/>
            <person name="Chhe C."/>
            <person name="Baramee S."/>
            <person name="Kosugi A."/>
        </authorList>
    </citation>
    <scope>NUCLEOTIDE SEQUENCE</scope>
    <source>
        <strain evidence="9">K13</strain>
    </source>
</reference>
<dbReference type="InterPro" id="IPR015421">
    <property type="entry name" value="PyrdxlP-dep_Trfase_major"/>
</dbReference>
<keyword evidence="10" id="KW-1185">Reference proteome</keyword>